<reference evidence="2" key="1">
    <citation type="journal article" date="2023" name="Nat. Plants">
        <title>Single-cell RNA sequencing provides a high-resolution roadmap for understanding the multicellular compartmentation of specialized metabolism.</title>
        <authorList>
            <person name="Sun S."/>
            <person name="Shen X."/>
            <person name="Li Y."/>
            <person name="Li Y."/>
            <person name="Wang S."/>
            <person name="Li R."/>
            <person name="Zhang H."/>
            <person name="Shen G."/>
            <person name="Guo B."/>
            <person name="Wei J."/>
            <person name="Xu J."/>
            <person name="St-Pierre B."/>
            <person name="Chen S."/>
            <person name="Sun C."/>
        </authorList>
    </citation>
    <scope>NUCLEOTIDE SEQUENCE [LARGE SCALE GENOMIC DNA]</scope>
</reference>
<gene>
    <name evidence="1" type="ORF">M9H77_26254</name>
</gene>
<evidence type="ECO:0000313" key="1">
    <source>
        <dbReference type="EMBL" id="KAI5657461.1"/>
    </source>
</evidence>
<dbReference type="EMBL" id="CM044706">
    <property type="protein sequence ID" value="KAI5657461.1"/>
    <property type="molecule type" value="Genomic_DNA"/>
</dbReference>
<sequence>MISINICVARLGANSYHNWIGCVAWRISFRNCQCRSLFRNILTKSKLPTKSMRTVGLYFVNIALTASQKAGAKTNEMLVKTRVAKGNFFPKAIKLAIFNKLKEEHSNKSYKRCNEQMKGIICWNLTCCHESKTSAVVLAELTTTA</sequence>
<accession>A0ACC0A9L8</accession>
<dbReference type="Proteomes" id="UP001060085">
    <property type="component" value="Linkage Group LG06"/>
</dbReference>
<evidence type="ECO:0000313" key="2">
    <source>
        <dbReference type="Proteomes" id="UP001060085"/>
    </source>
</evidence>
<keyword evidence="2" id="KW-1185">Reference proteome</keyword>
<name>A0ACC0A9L8_CATRO</name>
<comment type="caution">
    <text evidence="1">The sequence shown here is derived from an EMBL/GenBank/DDBJ whole genome shotgun (WGS) entry which is preliminary data.</text>
</comment>
<organism evidence="1 2">
    <name type="scientific">Catharanthus roseus</name>
    <name type="common">Madagascar periwinkle</name>
    <name type="synonym">Vinca rosea</name>
    <dbReference type="NCBI Taxonomy" id="4058"/>
    <lineage>
        <taxon>Eukaryota</taxon>
        <taxon>Viridiplantae</taxon>
        <taxon>Streptophyta</taxon>
        <taxon>Embryophyta</taxon>
        <taxon>Tracheophyta</taxon>
        <taxon>Spermatophyta</taxon>
        <taxon>Magnoliopsida</taxon>
        <taxon>eudicotyledons</taxon>
        <taxon>Gunneridae</taxon>
        <taxon>Pentapetalae</taxon>
        <taxon>asterids</taxon>
        <taxon>lamiids</taxon>
        <taxon>Gentianales</taxon>
        <taxon>Apocynaceae</taxon>
        <taxon>Rauvolfioideae</taxon>
        <taxon>Vinceae</taxon>
        <taxon>Catharanthinae</taxon>
        <taxon>Catharanthus</taxon>
    </lineage>
</organism>
<proteinExistence type="predicted"/>
<protein>
    <submittedName>
        <fullName evidence="1">Uncharacterized protein</fullName>
    </submittedName>
</protein>